<gene>
    <name evidence="2" type="primary">phnA</name>
    <name evidence="2" type="ORF">GCM10007383_15960</name>
</gene>
<evidence type="ECO:0000313" key="2">
    <source>
        <dbReference type="EMBL" id="GGW31753.1"/>
    </source>
</evidence>
<reference evidence="2" key="2">
    <citation type="submission" date="2020-09" db="EMBL/GenBank/DDBJ databases">
        <authorList>
            <person name="Sun Q."/>
            <person name="Kim S."/>
        </authorList>
    </citation>
    <scope>NUCLEOTIDE SEQUENCE</scope>
    <source>
        <strain evidence="2">KCTC 12113</strain>
    </source>
</reference>
<dbReference type="InterPro" id="IPR013988">
    <property type="entry name" value="YjdM_C"/>
</dbReference>
<proteinExistence type="predicted"/>
<dbReference type="Pfam" id="PF03831">
    <property type="entry name" value="YjdM"/>
    <property type="match status" value="1"/>
</dbReference>
<evidence type="ECO:0000313" key="3">
    <source>
        <dbReference type="Proteomes" id="UP000634668"/>
    </source>
</evidence>
<keyword evidence="3" id="KW-1185">Reference proteome</keyword>
<protein>
    <submittedName>
        <fullName evidence="2">PhnA protein</fullName>
    </submittedName>
</protein>
<feature type="domain" description="PhnA protein N-terminal proteobacterial" evidence="1">
    <location>
        <begin position="6"/>
        <end position="52"/>
    </location>
</feature>
<dbReference type="PANTHER" id="PTHR30305:SF3">
    <property type="entry name" value="PROTEIN YJDM"/>
    <property type="match status" value="1"/>
</dbReference>
<dbReference type="Gene3D" id="2.30.30.40">
    <property type="entry name" value="SH3 Domains"/>
    <property type="match status" value="1"/>
</dbReference>
<reference evidence="2" key="1">
    <citation type="journal article" date="2014" name="Int. J. Syst. Evol. Microbiol.">
        <title>Complete genome sequence of Corynebacterium casei LMG S-19264T (=DSM 44701T), isolated from a smear-ripened cheese.</title>
        <authorList>
            <consortium name="US DOE Joint Genome Institute (JGI-PGF)"/>
            <person name="Walter F."/>
            <person name="Albersmeier A."/>
            <person name="Kalinowski J."/>
            <person name="Ruckert C."/>
        </authorList>
    </citation>
    <scope>NUCLEOTIDE SEQUENCE</scope>
    <source>
        <strain evidence="2">KCTC 12113</strain>
    </source>
</reference>
<comment type="caution">
    <text evidence="2">The sequence shown here is derived from an EMBL/GenBank/DDBJ whole genome shotgun (WGS) entry which is preliminary data.</text>
</comment>
<sequence>MNIERELEKRSNHKCELCTSTEKLEVLEVQPSKENGLDGSLLVCSVCKEQIENPDKTEPNHWRCLNDSMWSEHSPVKVIAWRMLSRLRAEGWPQDLLDMMYLEEEELEWAKATGEGAPAENQIIHRDSNGVIIEAGDSVVLIKDLPVKGSSMIAKRGTAVRRVSLDRENAEFIEGRVDGQQIVILTKYVKKI</sequence>
<organism evidence="2 3">
    <name type="scientific">Arenibacter certesii</name>
    <dbReference type="NCBI Taxonomy" id="228955"/>
    <lineage>
        <taxon>Bacteria</taxon>
        <taxon>Pseudomonadati</taxon>
        <taxon>Bacteroidota</taxon>
        <taxon>Flavobacteriia</taxon>
        <taxon>Flavobacteriales</taxon>
        <taxon>Flavobacteriaceae</taxon>
        <taxon>Arenibacter</taxon>
    </lineage>
</organism>
<dbReference type="SUPFAM" id="SSF82057">
    <property type="entry name" value="Prokaryotic SH3-related domain"/>
    <property type="match status" value="1"/>
</dbReference>
<dbReference type="Proteomes" id="UP000634668">
    <property type="component" value="Unassembled WGS sequence"/>
</dbReference>
<evidence type="ECO:0000259" key="1">
    <source>
        <dbReference type="SMART" id="SM00782"/>
    </source>
</evidence>
<dbReference type="EMBL" id="BMWP01000009">
    <property type="protein sequence ID" value="GGW31753.1"/>
    <property type="molecule type" value="Genomic_DNA"/>
</dbReference>
<dbReference type="AlphaFoldDB" id="A0A918MKT9"/>
<accession>A0A918MKT9</accession>
<dbReference type="SMART" id="SM00782">
    <property type="entry name" value="PhnA_Zn_Ribbon"/>
    <property type="match status" value="1"/>
</dbReference>
<dbReference type="InterPro" id="IPR013991">
    <property type="entry name" value="PhnaA_N_proteobac"/>
</dbReference>
<dbReference type="PANTHER" id="PTHR30305">
    <property type="entry name" value="PROTEIN YJDM-RELATED"/>
    <property type="match status" value="1"/>
</dbReference>
<name>A0A918MKT9_9FLAO</name>
<dbReference type="RefSeq" id="WP_026812693.1">
    <property type="nucleotide sequence ID" value="NZ_BMWP01000009.1"/>
</dbReference>